<organism evidence="2 3">
    <name type="scientific">Populus tomentosa</name>
    <name type="common">Chinese white poplar</name>
    <dbReference type="NCBI Taxonomy" id="118781"/>
    <lineage>
        <taxon>Eukaryota</taxon>
        <taxon>Viridiplantae</taxon>
        <taxon>Streptophyta</taxon>
        <taxon>Embryophyta</taxon>
        <taxon>Tracheophyta</taxon>
        <taxon>Spermatophyta</taxon>
        <taxon>Magnoliopsida</taxon>
        <taxon>eudicotyledons</taxon>
        <taxon>Gunneridae</taxon>
        <taxon>Pentapetalae</taxon>
        <taxon>rosids</taxon>
        <taxon>fabids</taxon>
        <taxon>Malpighiales</taxon>
        <taxon>Salicaceae</taxon>
        <taxon>Saliceae</taxon>
        <taxon>Populus</taxon>
    </lineage>
</organism>
<accession>A0A8X8A445</accession>
<evidence type="ECO:0000313" key="3">
    <source>
        <dbReference type="Proteomes" id="UP000886885"/>
    </source>
</evidence>
<feature type="coiled-coil region" evidence="1">
    <location>
        <begin position="68"/>
        <end position="116"/>
    </location>
</feature>
<proteinExistence type="predicted"/>
<keyword evidence="1" id="KW-0175">Coiled coil</keyword>
<sequence>MESLKLSHRAISRDHALSRAVARSLIRVVMEKSFLKLRSTESMNEGCSKLVRNRRAIAMKRFRRSKQNRKLKANMESLREDMAEISEQQQSIKDGQMEIRRSFEEIESQCDKLNKETSLILRQTLYNQQRLCLIFKILKAREDNDFSMATEHSRFLRGNLEEKNRAFGGAIRKNRAARKPHYPTAAEELTVPQHMLAQPAMPQYGINFAATPQDRRDKKRKIDAEYRQRCKVKKEKREIELQHLREENAQLKRENEFCREENDSMAHKLWSQEVEIGDLKSEICNSKKVISNQEILLDTLSQKPFLQQIMVHLSLSLSLSLCVWLVADASRLEVALLENERNILYQNANWDGWESERKQLLDEIEKLKHRNMMLKMQNQVLGDKILSQKDMEASMRSLMYYTMKGKEDIVRQSFLKGRKASDMMGRG</sequence>
<dbReference type="AlphaFoldDB" id="A0A8X8A445"/>
<comment type="caution">
    <text evidence="2">The sequence shown here is derived from an EMBL/GenBank/DDBJ whole genome shotgun (WGS) entry which is preliminary data.</text>
</comment>
<protein>
    <recommendedName>
        <fullName evidence="4">BZIP domain-containing protein</fullName>
    </recommendedName>
</protein>
<reference evidence="2" key="1">
    <citation type="journal article" date="2020" name="bioRxiv">
        <title>Hybrid origin of Populus tomentosa Carr. identified through genome sequencing and phylogenomic analysis.</title>
        <authorList>
            <person name="An X."/>
            <person name="Gao K."/>
            <person name="Chen Z."/>
            <person name="Li J."/>
            <person name="Yang X."/>
            <person name="Yang X."/>
            <person name="Zhou J."/>
            <person name="Guo T."/>
            <person name="Zhao T."/>
            <person name="Huang S."/>
            <person name="Miao D."/>
            <person name="Khan W.U."/>
            <person name="Rao P."/>
            <person name="Ye M."/>
            <person name="Lei B."/>
            <person name="Liao W."/>
            <person name="Wang J."/>
            <person name="Ji L."/>
            <person name="Li Y."/>
            <person name="Guo B."/>
            <person name="Mustafa N.S."/>
            <person name="Li S."/>
            <person name="Yun Q."/>
            <person name="Keller S.R."/>
            <person name="Mao J."/>
            <person name="Zhang R."/>
            <person name="Strauss S.H."/>
        </authorList>
    </citation>
    <scope>NUCLEOTIDE SEQUENCE</scope>
    <source>
        <strain evidence="2">GM15</strain>
        <tissue evidence="2">Leaf</tissue>
    </source>
</reference>
<dbReference type="EMBL" id="JAAWWB010000006">
    <property type="protein sequence ID" value="KAG6781274.1"/>
    <property type="molecule type" value="Genomic_DNA"/>
</dbReference>
<feature type="coiled-coil region" evidence="1">
    <location>
        <begin position="227"/>
        <end position="268"/>
    </location>
</feature>
<dbReference type="PANTHER" id="PTHR48248">
    <property type="entry name" value="UVR DOMAIN-CONTAINING PROTEIN"/>
    <property type="match status" value="1"/>
</dbReference>
<dbReference type="Proteomes" id="UP000886885">
    <property type="component" value="Chromosome 3D"/>
</dbReference>
<dbReference type="PANTHER" id="PTHR48248:SF5">
    <property type="entry name" value="UVR DOMAIN-CONTAINING PROTEIN"/>
    <property type="match status" value="1"/>
</dbReference>
<name>A0A8X8A445_POPTO</name>
<evidence type="ECO:0008006" key="4">
    <source>
        <dbReference type="Google" id="ProtNLM"/>
    </source>
</evidence>
<evidence type="ECO:0000256" key="1">
    <source>
        <dbReference type="SAM" id="Coils"/>
    </source>
</evidence>
<feature type="coiled-coil region" evidence="1">
    <location>
        <begin position="350"/>
        <end position="377"/>
    </location>
</feature>
<evidence type="ECO:0000313" key="2">
    <source>
        <dbReference type="EMBL" id="KAG6781274.1"/>
    </source>
</evidence>
<keyword evidence="3" id="KW-1185">Reference proteome</keyword>
<gene>
    <name evidence="2" type="ORF">POTOM_014165</name>
</gene>